<organism evidence="8 9">
    <name type="scientific">Sutterella megalosphaeroides</name>
    <dbReference type="NCBI Taxonomy" id="2494234"/>
    <lineage>
        <taxon>Bacteria</taxon>
        <taxon>Pseudomonadati</taxon>
        <taxon>Pseudomonadota</taxon>
        <taxon>Betaproteobacteria</taxon>
        <taxon>Burkholderiales</taxon>
        <taxon>Sutterellaceae</taxon>
        <taxon>Sutterella</taxon>
    </lineage>
</organism>
<dbReference type="Pfam" id="PF07690">
    <property type="entry name" value="MFS_1"/>
    <property type="match status" value="1"/>
</dbReference>
<feature type="domain" description="Major facilitator superfamily (MFS) profile" evidence="7">
    <location>
        <begin position="16"/>
        <end position="390"/>
    </location>
</feature>
<feature type="transmembrane region" description="Helical" evidence="6">
    <location>
        <begin position="107"/>
        <end position="127"/>
    </location>
</feature>
<evidence type="ECO:0000256" key="3">
    <source>
        <dbReference type="ARBA" id="ARBA00022692"/>
    </source>
</evidence>
<dbReference type="AlphaFoldDB" id="A0A2Z6IDU6"/>
<accession>A0A2Z6IDU6</accession>
<feature type="transmembrane region" description="Helical" evidence="6">
    <location>
        <begin position="12"/>
        <end position="33"/>
    </location>
</feature>
<evidence type="ECO:0000256" key="5">
    <source>
        <dbReference type="ARBA" id="ARBA00023136"/>
    </source>
</evidence>
<evidence type="ECO:0000256" key="1">
    <source>
        <dbReference type="ARBA" id="ARBA00004651"/>
    </source>
</evidence>
<dbReference type="Proteomes" id="UP000271003">
    <property type="component" value="Chromosome"/>
</dbReference>
<feature type="transmembrane region" description="Helical" evidence="6">
    <location>
        <begin position="304"/>
        <end position="325"/>
    </location>
</feature>
<feature type="transmembrane region" description="Helical" evidence="6">
    <location>
        <begin position="165"/>
        <end position="190"/>
    </location>
</feature>
<feature type="transmembrane region" description="Helical" evidence="6">
    <location>
        <begin position="337"/>
        <end position="358"/>
    </location>
</feature>
<evidence type="ECO:0000259" key="7">
    <source>
        <dbReference type="PROSITE" id="PS50850"/>
    </source>
</evidence>
<name>A0A2Z6IDU6_9BURK</name>
<evidence type="ECO:0000313" key="8">
    <source>
        <dbReference type="EMBL" id="BBF23777.1"/>
    </source>
</evidence>
<evidence type="ECO:0000256" key="4">
    <source>
        <dbReference type="ARBA" id="ARBA00022989"/>
    </source>
</evidence>
<keyword evidence="9" id="KW-1185">Reference proteome</keyword>
<dbReference type="CDD" id="cd17324">
    <property type="entry name" value="MFS_NepI_like"/>
    <property type="match status" value="1"/>
</dbReference>
<dbReference type="InterPro" id="IPR011701">
    <property type="entry name" value="MFS"/>
</dbReference>
<feature type="transmembrane region" description="Helical" evidence="6">
    <location>
        <begin position="370"/>
        <end position="389"/>
    </location>
</feature>
<dbReference type="PANTHER" id="PTHR43124:SF4">
    <property type="entry name" value="SUGAR EFFLUX TRANSPORTER"/>
    <property type="match status" value="1"/>
</dbReference>
<feature type="transmembrane region" description="Helical" evidence="6">
    <location>
        <begin position="139"/>
        <end position="159"/>
    </location>
</feature>
<dbReference type="Gene3D" id="1.20.1250.20">
    <property type="entry name" value="MFS general substrate transporter like domains"/>
    <property type="match status" value="1"/>
</dbReference>
<dbReference type="NCBIfam" id="NF002921">
    <property type="entry name" value="PRK03545.1"/>
    <property type="match status" value="1"/>
</dbReference>
<keyword evidence="3 6" id="KW-0812">Transmembrane</keyword>
<dbReference type="SUPFAM" id="SSF103473">
    <property type="entry name" value="MFS general substrate transporter"/>
    <property type="match status" value="1"/>
</dbReference>
<dbReference type="GO" id="GO:0005886">
    <property type="term" value="C:plasma membrane"/>
    <property type="evidence" value="ECO:0007669"/>
    <property type="project" value="UniProtKB-SubCell"/>
</dbReference>
<comment type="subcellular location">
    <subcellularLocation>
        <location evidence="1">Cell membrane</location>
        <topology evidence="1">Multi-pass membrane protein</topology>
    </subcellularLocation>
</comment>
<evidence type="ECO:0000256" key="2">
    <source>
        <dbReference type="ARBA" id="ARBA00022475"/>
    </source>
</evidence>
<dbReference type="RefSeq" id="WP_120177345.1">
    <property type="nucleotide sequence ID" value="NZ_AP018786.1"/>
</dbReference>
<dbReference type="OrthoDB" id="9812189at2"/>
<protein>
    <submittedName>
        <fullName evidence="8">Putative sugar efflux transporter</fullName>
    </submittedName>
</protein>
<feature type="transmembrane region" description="Helical" evidence="6">
    <location>
        <begin position="211"/>
        <end position="228"/>
    </location>
</feature>
<sequence>MTDRTLPQEGLRAWLPVLGLAFAAFTFNTSEFLPVGLLPDMAAGLSETVSDTGLIITGYAWVVAIMSLPLTLLTAKIERRKLLLGLIAVFALCHVVVLWTNTFESLLAARIGVAFTHSVFWSIMTPLAARMAPRGKRAVGLAAVMGGTIVATVLGVPIGTQLGHFFGWQEAFCVIGAAAFACLVLIWAVLPECPSNKAGSLAALPGLLKRPALLQLYFLTAVTVLGQFTAYSYVSPILAQAGYGESDVVTVLLVFGLAGILGTVVSTKTVDRFTSATLTVPLVVIALSLAFFNTAANLGYAELLVLTLFWGAAMTTVCMAFQTVVLNVASDAADIAVSLYSGIFNIGIGTGAFTGSLISARWGFDPVASSGAAFVAVSAVLCLALWVTTKSAVLPGGEKPAASTAGEEMPH</sequence>
<feature type="transmembrane region" description="Helical" evidence="6">
    <location>
        <begin position="82"/>
        <end position="101"/>
    </location>
</feature>
<dbReference type="EMBL" id="AP018786">
    <property type="protein sequence ID" value="BBF23777.1"/>
    <property type="molecule type" value="Genomic_DNA"/>
</dbReference>
<feature type="transmembrane region" description="Helical" evidence="6">
    <location>
        <begin position="248"/>
        <end position="266"/>
    </location>
</feature>
<dbReference type="InterPro" id="IPR020846">
    <property type="entry name" value="MFS_dom"/>
</dbReference>
<dbReference type="KEGG" id="sutt:SUTMEG_16680"/>
<reference evidence="8 9" key="1">
    <citation type="journal article" date="2018" name="Int. J. Syst. Evol. Microbiol.">
        <title>Mesosutterella multiformis gen. nov., sp. nov., a member of the family Sutterellaceae and Sutterella megalosphaeroides sp. nov., isolated from human faeces.</title>
        <authorList>
            <person name="Sakamoto M."/>
            <person name="Ikeyama N."/>
            <person name="Kunihiro T."/>
            <person name="Iino T."/>
            <person name="Yuki M."/>
            <person name="Ohkuma M."/>
        </authorList>
    </citation>
    <scope>NUCLEOTIDE SEQUENCE [LARGE SCALE GENOMIC DNA]</scope>
    <source>
        <strain evidence="8 9">6FBBBH3</strain>
    </source>
</reference>
<feature type="transmembrane region" description="Helical" evidence="6">
    <location>
        <begin position="273"/>
        <end position="292"/>
    </location>
</feature>
<dbReference type="InterPro" id="IPR036259">
    <property type="entry name" value="MFS_trans_sf"/>
</dbReference>
<proteinExistence type="predicted"/>
<keyword evidence="2" id="KW-1003">Cell membrane</keyword>
<dbReference type="InterPro" id="IPR050189">
    <property type="entry name" value="MFS_Efflux_Transporters"/>
</dbReference>
<keyword evidence="4 6" id="KW-1133">Transmembrane helix</keyword>
<feature type="transmembrane region" description="Helical" evidence="6">
    <location>
        <begin position="53"/>
        <end position="75"/>
    </location>
</feature>
<evidence type="ECO:0000313" key="9">
    <source>
        <dbReference type="Proteomes" id="UP000271003"/>
    </source>
</evidence>
<evidence type="ECO:0000256" key="6">
    <source>
        <dbReference type="SAM" id="Phobius"/>
    </source>
</evidence>
<gene>
    <name evidence="8" type="primary">sotB</name>
    <name evidence="8" type="ORF">SUTMEG_16680</name>
</gene>
<dbReference type="GO" id="GO:0022857">
    <property type="term" value="F:transmembrane transporter activity"/>
    <property type="evidence" value="ECO:0007669"/>
    <property type="project" value="InterPro"/>
</dbReference>
<keyword evidence="5 6" id="KW-0472">Membrane</keyword>
<dbReference type="PROSITE" id="PS50850">
    <property type="entry name" value="MFS"/>
    <property type="match status" value="1"/>
</dbReference>
<dbReference type="PANTHER" id="PTHR43124">
    <property type="entry name" value="PURINE EFFLUX PUMP PBUE"/>
    <property type="match status" value="1"/>
</dbReference>